<reference evidence="1" key="1">
    <citation type="submission" date="2018-06" db="EMBL/GenBank/DDBJ databases">
        <authorList>
            <person name="Zhirakovskaya E."/>
        </authorList>
    </citation>
    <scope>NUCLEOTIDE SEQUENCE</scope>
</reference>
<protein>
    <submittedName>
        <fullName evidence="1">Uncharacterized protein</fullName>
    </submittedName>
</protein>
<name>A0A3B0XTC2_9ZZZZ</name>
<dbReference type="AlphaFoldDB" id="A0A3B0XTC2"/>
<organism evidence="1">
    <name type="scientific">hydrothermal vent metagenome</name>
    <dbReference type="NCBI Taxonomy" id="652676"/>
    <lineage>
        <taxon>unclassified sequences</taxon>
        <taxon>metagenomes</taxon>
        <taxon>ecological metagenomes</taxon>
    </lineage>
</organism>
<gene>
    <name evidence="1" type="ORF">MNBD_GAMMA10-2270</name>
</gene>
<dbReference type="EMBL" id="UOFJ01000605">
    <property type="protein sequence ID" value="VAW71518.1"/>
    <property type="molecule type" value="Genomic_DNA"/>
</dbReference>
<sequence>MQAPFNLHKPERLPFLEAICWDLNDINHLNYDEMLNRYERGWLYKGVLADLEGDEKLFLHRLARAKGSWLQVNV</sequence>
<proteinExistence type="predicted"/>
<accession>A0A3B0XTC2</accession>
<evidence type="ECO:0000313" key="1">
    <source>
        <dbReference type="EMBL" id="VAW71518.1"/>
    </source>
</evidence>